<dbReference type="Proteomes" id="UP001500151">
    <property type="component" value="Unassembled WGS sequence"/>
</dbReference>
<organism evidence="1 2">
    <name type="scientific">Streptomyces vastus</name>
    <dbReference type="NCBI Taxonomy" id="285451"/>
    <lineage>
        <taxon>Bacteria</taxon>
        <taxon>Bacillati</taxon>
        <taxon>Actinomycetota</taxon>
        <taxon>Actinomycetes</taxon>
        <taxon>Kitasatosporales</taxon>
        <taxon>Streptomycetaceae</taxon>
        <taxon>Streptomyces</taxon>
    </lineage>
</organism>
<accession>A0ABP6DTD7</accession>
<evidence type="ECO:0008006" key="3">
    <source>
        <dbReference type="Google" id="ProtNLM"/>
    </source>
</evidence>
<evidence type="ECO:0000313" key="2">
    <source>
        <dbReference type="Proteomes" id="UP001500151"/>
    </source>
</evidence>
<proteinExistence type="predicted"/>
<sequence length="378" mass="41312">MAPGNWALAPDTWSRPWYGLPVGVILPPCRRRFVEDAGWRTMPPRLELPREVAVFRGPGWRIDGLTGLAVSPRSLLRRRPAARPRLELLEPWEQEVDEQTARAHTRTGIRGFPYRPRRAEDVPGGAFDALRQTVGARDFRDVFVVPAHTRPGRLGGSRLHLLTPAGVLGFGPGGVALWVGAPAEPGVRVALRPEQVAAIQTAHVLLYARLTILATDARLNIHYNAVAEHELHPLVLSLRRRVAPAGLDLPDAPVPDAGLPYKWRRLLTEHTARLNDGERAAAVAGPLPVPLRSEPAYAAVVLTPRELVVLADPVHADRSGGLHGLDTHCIPRTRIEQVRMEGPLLRVRVCGADLQLPLGERLSARAVHAFAGHLPVGS</sequence>
<reference evidence="2" key="1">
    <citation type="journal article" date="2019" name="Int. J. Syst. Evol. Microbiol.">
        <title>The Global Catalogue of Microorganisms (GCM) 10K type strain sequencing project: providing services to taxonomists for standard genome sequencing and annotation.</title>
        <authorList>
            <consortium name="The Broad Institute Genomics Platform"/>
            <consortium name="The Broad Institute Genome Sequencing Center for Infectious Disease"/>
            <person name="Wu L."/>
            <person name="Ma J."/>
        </authorList>
    </citation>
    <scope>NUCLEOTIDE SEQUENCE [LARGE SCALE GENOMIC DNA]</scope>
    <source>
        <strain evidence="2">JCM 4524</strain>
    </source>
</reference>
<evidence type="ECO:0000313" key="1">
    <source>
        <dbReference type="EMBL" id="GAA2651116.1"/>
    </source>
</evidence>
<gene>
    <name evidence="1" type="ORF">GCM10010307_60740</name>
</gene>
<comment type="caution">
    <text evidence="1">The sequence shown here is derived from an EMBL/GenBank/DDBJ whole genome shotgun (WGS) entry which is preliminary data.</text>
</comment>
<protein>
    <recommendedName>
        <fullName evidence="3">DUF2169 domain-containing protein</fullName>
    </recommendedName>
</protein>
<name>A0ABP6DTD7_9ACTN</name>
<keyword evidence="2" id="KW-1185">Reference proteome</keyword>
<dbReference type="EMBL" id="BAAASJ010000097">
    <property type="protein sequence ID" value="GAA2651116.1"/>
    <property type="molecule type" value="Genomic_DNA"/>
</dbReference>